<dbReference type="GO" id="GO:0008270">
    <property type="term" value="F:zinc ion binding"/>
    <property type="evidence" value="ECO:0007669"/>
    <property type="project" value="UniProtKB-UniRule"/>
</dbReference>
<dbReference type="GO" id="GO:0006302">
    <property type="term" value="P:double-strand break repair"/>
    <property type="evidence" value="ECO:0007669"/>
    <property type="project" value="InterPro"/>
</dbReference>
<dbReference type="GO" id="GO:0006269">
    <property type="term" value="P:DNA replication, synthesis of primer"/>
    <property type="evidence" value="ECO:0007669"/>
    <property type="project" value="UniProtKB-KW"/>
</dbReference>
<feature type="domain" description="Primosomal protein N' 3' DNA-binding" evidence="10">
    <location>
        <begin position="47"/>
        <end position="146"/>
    </location>
</feature>
<feature type="binding site" evidence="8">
    <location>
        <position position="418"/>
    </location>
    <ligand>
        <name>Zn(2+)</name>
        <dbReference type="ChEBI" id="CHEBI:29105"/>
        <label>1</label>
    </ligand>
</feature>
<protein>
    <recommendedName>
        <fullName evidence="8">Probable replication restart protein PriA</fullName>
    </recommendedName>
    <alternativeName>
        <fullName evidence="8">Putative ATP-dependent DNA helicase PriA</fullName>
    </alternativeName>
</protein>
<dbReference type="PANTHER" id="PTHR30580">
    <property type="entry name" value="PRIMOSOMAL PROTEIN N"/>
    <property type="match status" value="1"/>
</dbReference>
<evidence type="ECO:0000256" key="6">
    <source>
        <dbReference type="ARBA" id="ARBA00022840"/>
    </source>
</evidence>
<evidence type="ECO:0000313" key="12">
    <source>
        <dbReference type="Proteomes" id="UP000612808"/>
    </source>
</evidence>
<evidence type="ECO:0000256" key="7">
    <source>
        <dbReference type="ARBA" id="ARBA00023125"/>
    </source>
</evidence>
<feature type="compositionally biased region" description="Low complexity" evidence="9">
    <location>
        <begin position="662"/>
        <end position="674"/>
    </location>
</feature>
<feature type="binding site" evidence="8">
    <location>
        <position position="427"/>
    </location>
    <ligand>
        <name>Zn(2+)</name>
        <dbReference type="ChEBI" id="CHEBI:29105"/>
        <label>2</label>
    </ligand>
</feature>
<feature type="binding site" evidence="8">
    <location>
        <position position="448"/>
    </location>
    <ligand>
        <name>Zn(2+)</name>
        <dbReference type="ChEBI" id="CHEBI:29105"/>
        <label>2</label>
    </ligand>
</feature>
<dbReference type="GO" id="GO:0003677">
    <property type="term" value="F:DNA binding"/>
    <property type="evidence" value="ECO:0007669"/>
    <property type="project" value="UniProtKB-UniRule"/>
</dbReference>
<organism evidence="11 12">
    <name type="scientific">Actinocatenispora rupis</name>
    <dbReference type="NCBI Taxonomy" id="519421"/>
    <lineage>
        <taxon>Bacteria</taxon>
        <taxon>Bacillati</taxon>
        <taxon>Actinomycetota</taxon>
        <taxon>Actinomycetes</taxon>
        <taxon>Micromonosporales</taxon>
        <taxon>Micromonosporaceae</taxon>
        <taxon>Actinocatenispora</taxon>
    </lineage>
</organism>
<comment type="subunit">
    <text evidence="8">Component of the replication restart primosome.</text>
</comment>
<comment type="caution">
    <text evidence="8">As this protein does not have any detectable helicase domains, it probably does not have helicase activity.</text>
</comment>
<comment type="caution">
    <text evidence="11">The sequence shown here is derived from an EMBL/GenBank/DDBJ whole genome shotgun (WGS) entry which is preliminary data.</text>
</comment>
<feature type="binding site" evidence="8">
    <location>
        <position position="457"/>
    </location>
    <ligand>
        <name>Zn(2+)</name>
        <dbReference type="ChEBI" id="CHEBI:29105"/>
        <label>1</label>
    </ligand>
</feature>
<evidence type="ECO:0000256" key="2">
    <source>
        <dbReference type="ARBA" id="ARBA00022705"/>
    </source>
</evidence>
<feature type="binding site" evidence="8">
    <location>
        <position position="445"/>
    </location>
    <ligand>
        <name>Zn(2+)</name>
        <dbReference type="ChEBI" id="CHEBI:29105"/>
        <label>2</label>
    </ligand>
</feature>
<feature type="binding site" evidence="8">
    <location>
        <position position="421"/>
    </location>
    <ligand>
        <name>Zn(2+)</name>
        <dbReference type="ChEBI" id="CHEBI:29105"/>
        <label>1</label>
    </ligand>
</feature>
<comment type="similarity">
    <text evidence="8">Belongs to the helicase family. PriA subfamily.</text>
</comment>
<evidence type="ECO:0000313" key="11">
    <source>
        <dbReference type="EMBL" id="GID12528.1"/>
    </source>
</evidence>
<dbReference type="InterPro" id="IPR042115">
    <property type="entry name" value="PriA_3primeBD_sf"/>
</dbReference>
<feature type="region of interest" description="Disordered" evidence="9">
    <location>
        <begin position="1"/>
        <end position="33"/>
    </location>
</feature>
<dbReference type="GO" id="GO:0043138">
    <property type="term" value="F:3'-5' DNA helicase activity"/>
    <property type="evidence" value="ECO:0007669"/>
    <property type="project" value="TreeGrafter"/>
</dbReference>
<dbReference type="InterPro" id="IPR041222">
    <property type="entry name" value="PriA_3primeBD"/>
</dbReference>
<feature type="region of interest" description="Disordered" evidence="9">
    <location>
        <begin position="657"/>
        <end position="681"/>
    </location>
</feature>
<keyword evidence="7 8" id="KW-0238">DNA-binding</keyword>
<reference evidence="11" key="1">
    <citation type="submission" date="2021-01" db="EMBL/GenBank/DDBJ databases">
        <title>Whole genome shotgun sequence of Actinocatenispora rupis NBRC 107355.</title>
        <authorList>
            <person name="Komaki H."/>
            <person name="Tamura T."/>
        </authorList>
    </citation>
    <scope>NUCLEOTIDE SEQUENCE</scope>
    <source>
        <strain evidence="11">NBRC 107355</strain>
    </source>
</reference>
<dbReference type="Gene3D" id="3.40.50.300">
    <property type="entry name" value="P-loop containing nucleotide triphosphate hydrolases"/>
    <property type="match status" value="1"/>
</dbReference>
<dbReference type="GO" id="GO:0006310">
    <property type="term" value="P:DNA recombination"/>
    <property type="evidence" value="ECO:0007669"/>
    <property type="project" value="InterPro"/>
</dbReference>
<dbReference type="HAMAP" id="MF_00983">
    <property type="entry name" value="PriA"/>
    <property type="match status" value="1"/>
</dbReference>
<keyword evidence="5 8" id="KW-0862">Zinc</keyword>
<dbReference type="PANTHER" id="PTHR30580:SF0">
    <property type="entry name" value="PRIMOSOMAL PROTEIN N"/>
    <property type="match status" value="1"/>
</dbReference>
<keyword evidence="12" id="KW-1185">Reference proteome</keyword>
<keyword evidence="4 8" id="KW-0547">Nucleotide-binding</keyword>
<evidence type="ECO:0000256" key="5">
    <source>
        <dbReference type="ARBA" id="ARBA00022833"/>
    </source>
</evidence>
<evidence type="ECO:0000256" key="9">
    <source>
        <dbReference type="SAM" id="MobiDB-lite"/>
    </source>
</evidence>
<dbReference type="InterPro" id="IPR027417">
    <property type="entry name" value="P-loop_NTPase"/>
</dbReference>
<evidence type="ECO:0000256" key="1">
    <source>
        <dbReference type="ARBA" id="ARBA00022515"/>
    </source>
</evidence>
<dbReference type="GO" id="GO:0006270">
    <property type="term" value="P:DNA replication initiation"/>
    <property type="evidence" value="ECO:0007669"/>
    <property type="project" value="TreeGrafter"/>
</dbReference>
<dbReference type="Proteomes" id="UP000612808">
    <property type="component" value="Unassembled WGS sequence"/>
</dbReference>
<keyword evidence="2 8" id="KW-0235">DNA replication</keyword>
<evidence type="ECO:0000259" key="10">
    <source>
        <dbReference type="Pfam" id="PF17764"/>
    </source>
</evidence>
<feature type="region of interest" description="Disordered" evidence="9">
    <location>
        <begin position="151"/>
        <end position="175"/>
    </location>
</feature>
<evidence type="ECO:0000256" key="3">
    <source>
        <dbReference type="ARBA" id="ARBA00022723"/>
    </source>
</evidence>
<feature type="compositionally biased region" description="Pro residues" evidence="9">
    <location>
        <begin position="158"/>
        <end position="169"/>
    </location>
</feature>
<sequence>MDTDDGMLPVEVPVTTPPAPRPAASASRGRKPARTRTAAAAELPVARVCVDVGLAHLDRTFDYLVPAEAADTAQPGVRVRVRFGGQLVDGFVLSRAAESDFGGKLGFLDRVVSPEVVLTPEVAALARAVADRYAGSLADVLRLAVPPRHARAEKVTAEPPPTEEPPAPPAEDAWQGYPAGPAYLRAVADGRAPRAVFTALPGEDWGARLADALVAALAGGRGGLAVVPDARDLDRLDAALTERLGTGRHVAIAASLGPSERYSRFLRAARGQVRLVVGTRAAMFAPVPDLGLLAIWDDGDDLHADEHAPYPHAREVLLTRAQLTDAAMLVAGYARSTEAQLLVATGWAKEITADRPALRAAAPRVVPTGDEFQLARDPGAAAARLPSVAWEAAQSALRADSPVLVQVPRRGYLPVVVCQRCRARGRCPECGGPLAVPDSGGFPVCRWCGHTAGGYRCPECGGRALRAAVVGARRTAEELGRAFRGVPVRTSGRDGVLGRVPDGAGLVVSTPGAEPPADGGYGAVLLLDAWALLTRADLRAAEETLRRWLAAAVLARPAAAGGRVVAVADASLPVVQALVRFDAAGFAERELADRRELGFPPAVRMASLTGSPTAIAAVLAAADLPDGVDELGPVPVPKPRNRPDAPDTERLLLRVPRGKGPALATALRAATGARSARKDPQPVRVQIDPLDLL</sequence>
<dbReference type="GO" id="GO:0005524">
    <property type="term" value="F:ATP binding"/>
    <property type="evidence" value="ECO:0007669"/>
    <property type="project" value="UniProtKB-UniRule"/>
</dbReference>
<keyword evidence="3 8" id="KW-0479">Metal-binding</keyword>
<dbReference type="GO" id="GO:1990077">
    <property type="term" value="C:primosome complex"/>
    <property type="evidence" value="ECO:0007669"/>
    <property type="project" value="UniProtKB-UniRule"/>
</dbReference>
<feature type="binding site" evidence="8">
    <location>
        <position position="430"/>
    </location>
    <ligand>
        <name>Zn(2+)</name>
        <dbReference type="ChEBI" id="CHEBI:29105"/>
        <label>2</label>
    </ligand>
</feature>
<evidence type="ECO:0000256" key="4">
    <source>
        <dbReference type="ARBA" id="ARBA00022741"/>
    </source>
</evidence>
<gene>
    <name evidence="8 11" type="primary">priA</name>
    <name evidence="11" type="ORF">Aru02nite_34170</name>
</gene>
<proteinExistence type="inferred from homology"/>
<dbReference type="InterPro" id="IPR005259">
    <property type="entry name" value="PriA"/>
</dbReference>
<keyword evidence="6 8" id="KW-0067">ATP-binding</keyword>
<comment type="cofactor">
    <cofactor evidence="8">
        <name>Zn(2+)</name>
        <dbReference type="ChEBI" id="CHEBI:29105"/>
    </cofactor>
    <text evidence="8">Binds 2 zinc ions per subunit.</text>
</comment>
<dbReference type="AlphaFoldDB" id="A0A8J3JCY0"/>
<feature type="binding site" evidence="8">
    <location>
        <position position="460"/>
    </location>
    <ligand>
        <name>Zn(2+)</name>
        <dbReference type="ChEBI" id="CHEBI:29105"/>
        <label>1</label>
    </ligand>
</feature>
<comment type="function">
    <text evidence="8">Initiates the restart of stalled replication forks, which reloads the replicative helicase on sites other than the origin of replication. Recognizes and binds to abandoned replication forks and remodels them to uncover a helicase loading site. Promotes assembly of the primosome at these replication forks.</text>
</comment>
<dbReference type="EMBL" id="BOMB01000019">
    <property type="protein sequence ID" value="GID12528.1"/>
    <property type="molecule type" value="Genomic_DNA"/>
</dbReference>
<name>A0A8J3JCY0_9ACTN</name>
<accession>A0A8J3JCY0</accession>
<keyword evidence="1 8" id="KW-0639">Primosome</keyword>
<dbReference type="Pfam" id="PF17764">
    <property type="entry name" value="PriA_3primeBD"/>
    <property type="match status" value="1"/>
</dbReference>
<dbReference type="SUPFAM" id="SSF52540">
    <property type="entry name" value="P-loop containing nucleoside triphosphate hydrolases"/>
    <property type="match status" value="1"/>
</dbReference>
<evidence type="ECO:0000256" key="8">
    <source>
        <dbReference type="HAMAP-Rule" id="MF_00983"/>
    </source>
</evidence>
<dbReference type="Gene3D" id="3.40.1440.60">
    <property type="entry name" value="PriA, 3(prime) DNA-binding domain"/>
    <property type="match status" value="1"/>
</dbReference>